<comment type="caution">
    <text evidence="1">The sequence shown here is derived from an EMBL/GenBank/DDBJ whole genome shotgun (WGS) entry which is preliminary data.</text>
</comment>
<dbReference type="PANTHER" id="PTHR46954">
    <property type="entry name" value="C2H2-TYPE DOMAIN-CONTAINING PROTEIN"/>
    <property type="match status" value="1"/>
</dbReference>
<dbReference type="PANTHER" id="PTHR46954:SF1">
    <property type="entry name" value="C2H2-TYPE DOMAIN-CONTAINING PROTEIN"/>
    <property type="match status" value="1"/>
</dbReference>
<sequence>MEYRVSLPDHDWMVAEHHKLIPSVFAGIEIKPITSGNPHAVGYSGPTFLAIRSGKHNSTANAHALDIEALLNVDEFQSLARTEDGSVKPVVIMTVVEDRMKIQGVSQSRVRPVRIQARCDNELMCILQAQNGDEDVEKLEKEEVEAQGLETSNIPAHCSSEKIIIDNVETWIQVSWTSD</sequence>
<proteinExistence type="predicted"/>
<gene>
    <name evidence="1" type="ORF">PR048_026562</name>
</gene>
<keyword evidence="2" id="KW-1185">Reference proteome</keyword>
<evidence type="ECO:0000313" key="2">
    <source>
        <dbReference type="Proteomes" id="UP001159363"/>
    </source>
</evidence>
<accession>A0ABQ9GLP6</accession>
<protein>
    <submittedName>
        <fullName evidence="1">Uncharacterized protein</fullName>
    </submittedName>
</protein>
<dbReference type="Proteomes" id="UP001159363">
    <property type="component" value="Chromosome 10"/>
</dbReference>
<organism evidence="1 2">
    <name type="scientific">Dryococelus australis</name>
    <dbReference type="NCBI Taxonomy" id="614101"/>
    <lineage>
        <taxon>Eukaryota</taxon>
        <taxon>Metazoa</taxon>
        <taxon>Ecdysozoa</taxon>
        <taxon>Arthropoda</taxon>
        <taxon>Hexapoda</taxon>
        <taxon>Insecta</taxon>
        <taxon>Pterygota</taxon>
        <taxon>Neoptera</taxon>
        <taxon>Polyneoptera</taxon>
        <taxon>Phasmatodea</taxon>
        <taxon>Verophasmatodea</taxon>
        <taxon>Anareolatae</taxon>
        <taxon>Phasmatidae</taxon>
        <taxon>Eurycanthinae</taxon>
        <taxon>Dryococelus</taxon>
    </lineage>
</organism>
<reference evidence="1 2" key="1">
    <citation type="submission" date="2023-02" db="EMBL/GenBank/DDBJ databases">
        <title>LHISI_Scaffold_Assembly.</title>
        <authorList>
            <person name="Stuart O.P."/>
            <person name="Cleave R."/>
            <person name="Magrath M.J.L."/>
            <person name="Mikheyev A.S."/>
        </authorList>
    </citation>
    <scope>NUCLEOTIDE SEQUENCE [LARGE SCALE GENOMIC DNA]</scope>
    <source>
        <strain evidence="1">Daus_M_001</strain>
        <tissue evidence="1">Leg muscle</tissue>
    </source>
</reference>
<dbReference type="EMBL" id="JARBHB010000011">
    <property type="protein sequence ID" value="KAJ8872946.1"/>
    <property type="molecule type" value="Genomic_DNA"/>
</dbReference>
<name>A0ABQ9GLP6_9NEOP</name>
<evidence type="ECO:0000313" key="1">
    <source>
        <dbReference type="EMBL" id="KAJ8872946.1"/>
    </source>
</evidence>